<dbReference type="EC" id="2.1.1.195" evidence="5"/>
<evidence type="ECO:0000313" key="8">
    <source>
        <dbReference type="Proteomes" id="UP000278983"/>
    </source>
</evidence>
<dbReference type="RefSeq" id="WP_126678686.1">
    <property type="nucleotide sequence ID" value="NZ_RYYU01000001.1"/>
</dbReference>
<feature type="compositionally biased region" description="Basic and acidic residues" evidence="6">
    <location>
        <begin position="352"/>
        <end position="365"/>
    </location>
</feature>
<dbReference type="EMBL" id="RYYU01000001">
    <property type="protein sequence ID" value="RUL59527.1"/>
    <property type="molecule type" value="Genomic_DNA"/>
</dbReference>
<dbReference type="GO" id="GO:0016994">
    <property type="term" value="F:precorrin-6A reductase activity"/>
    <property type="evidence" value="ECO:0007669"/>
    <property type="project" value="InterPro"/>
</dbReference>
<dbReference type="UniPathway" id="UPA00148">
    <property type="reaction ID" value="UER00227"/>
</dbReference>
<evidence type="ECO:0000256" key="6">
    <source>
        <dbReference type="SAM" id="MobiDB-lite"/>
    </source>
</evidence>
<dbReference type="PANTHER" id="PTHR35863">
    <property type="entry name" value="COBALT-PRECORRIN-5B C(1)-METHYLTRANSFERASE"/>
    <property type="match status" value="1"/>
</dbReference>
<dbReference type="Pfam" id="PF02571">
    <property type="entry name" value="CbiJ"/>
    <property type="match status" value="1"/>
</dbReference>
<protein>
    <recommendedName>
        <fullName evidence="5">Cobalt-precorrin-5B C(1)-methyltransferase</fullName>
        <ecNumber evidence="5">2.1.1.195</ecNumber>
    </recommendedName>
    <alternativeName>
        <fullName evidence="5">Cobalt-precorrin-6A synthase</fullName>
    </alternativeName>
</protein>
<gene>
    <name evidence="5" type="primary">cbiD</name>
    <name evidence="7" type="ORF">EHV08_06980</name>
</gene>
<evidence type="ECO:0000256" key="1">
    <source>
        <dbReference type="ARBA" id="ARBA00022573"/>
    </source>
</evidence>
<keyword evidence="1 5" id="KW-0169">Cobalamin biosynthesis</keyword>
<dbReference type="SUPFAM" id="SSF111342">
    <property type="entry name" value="CbiD-like"/>
    <property type="match status" value="1"/>
</dbReference>
<reference evidence="7 8" key="1">
    <citation type="submission" date="2018-12" db="EMBL/GenBank/DDBJ databases">
        <title>Genome sequencing of Prevotella sp. KCOM 3155 (= JS262).</title>
        <authorList>
            <person name="Kook J.-K."/>
            <person name="Park S.-N."/>
            <person name="Lim Y.K."/>
        </authorList>
    </citation>
    <scope>NUCLEOTIDE SEQUENCE [LARGE SCALE GENOMIC DNA]</scope>
    <source>
        <strain evidence="7 8">KCOM 3155</strain>
    </source>
</reference>
<keyword evidence="4 5" id="KW-0949">S-adenosyl-L-methionine</keyword>
<sequence length="669" mass="74019">MILVFGGTTEGRKAAIALEDAGKTFYYSTRGSEQEIDLVHGIRTTGGMDVDDITRFCDEKGIALLIDAAHPFAENLHSNIIEAARRKQLPVIRYERQYPPRSDDMIWCDDYNDAVERMERHGVERLLALTGVQTIGKLKPFWEQHLTWFRILNRASSVELALRSGFPKEYLTFYDDEPTAATIETLHPDAIITKESGESGGFDEKVEAARKADIPVFVVCRPVIDTAQVDFKKVNGPHGLRLKTQEILPDFYELKTGITTGTCATAAAVAALTRQETVTVRIPDGEDIEVRITALGENSATVTKTAGDDPDITDGLDIVAKIELYNTTEEETEETQPHTHPSSLPIPRSARLRQETLSEQSEERTLIAQRSSLIPPLGSDRRRFRSEAKKERSSLIPHPSSLNITGGEGVGRVTLPGLGLPIGSAAINEVPQRMIRHNVLPLLPKGMSATVTISVPDGRETGKRTFNPRIGVVDGISIIGTSGIVKPFSSEAWISSIRKEMSVGFSITSPNRSTLTAHRSAQPPQIVINSGAKSERYMRQLYPELPEQAFIHYGNFIGETITIARELGVERLAMGVMIGKAVKLAEGKLDTHSHKTTMNIAFLKQMLSEAEVQKDIEGLNMARQLWSILTSEEMQRLEKIIIKHCHEHCDPLLPDGNIDIILISENVTK</sequence>
<dbReference type="GO" id="GO:0019251">
    <property type="term" value="P:anaerobic cobalamin biosynthetic process"/>
    <property type="evidence" value="ECO:0007669"/>
    <property type="project" value="UniProtKB-UniRule"/>
</dbReference>
<dbReference type="Pfam" id="PF01888">
    <property type="entry name" value="CbiD"/>
    <property type="match status" value="2"/>
</dbReference>
<dbReference type="AlphaFoldDB" id="A0A3S0RZX3"/>
<comment type="caution">
    <text evidence="7">The sequence shown here is derived from an EMBL/GenBank/DDBJ whole genome shotgun (WGS) entry which is preliminary data.</text>
</comment>
<keyword evidence="3 5" id="KW-0808">Transferase</keyword>
<organism evidence="7 8">
    <name type="scientific">Prevotella koreensis</name>
    <dbReference type="NCBI Taxonomy" id="2490854"/>
    <lineage>
        <taxon>Bacteria</taxon>
        <taxon>Pseudomonadati</taxon>
        <taxon>Bacteroidota</taxon>
        <taxon>Bacteroidia</taxon>
        <taxon>Bacteroidales</taxon>
        <taxon>Prevotellaceae</taxon>
        <taxon>Prevotella</taxon>
    </lineage>
</organism>
<dbReference type="NCBIfam" id="TIGR00312">
    <property type="entry name" value="cbiD"/>
    <property type="match status" value="1"/>
</dbReference>
<feature type="compositionally biased region" description="Basic and acidic residues" evidence="6">
    <location>
        <begin position="379"/>
        <end position="393"/>
    </location>
</feature>
<dbReference type="InterPro" id="IPR002748">
    <property type="entry name" value="CbiD"/>
</dbReference>
<feature type="region of interest" description="Disordered" evidence="6">
    <location>
        <begin position="328"/>
        <end position="403"/>
    </location>
</feature>
<evidence type="ECO:0000256" key="2">
    <source>
        <dbReference type="ARBA" id="ARBA00022603"/>
    </source>
</evidence>
<dbReference type="PANTHER" id="PTHR35863:SF1">
    <property type="entry name" value="COBALT-PRECORRIN-5B C(1)-METHYLTRANSFERASE"/>
    <property type="match status" value="1"/>
</dbReference>
<dbReference type="HAMAP" id="MF_00787">
    <property type="entry name" value="CbiD"/>
    <property type="match status" value="1"/>
</dbReference>
<comment type="catalytic activity">
    <reaction evidence="5">
        <text>Co-precorrin-5B + S-adenosyl-L-methionine = Co-precorrin-6A + S-adenosyl-L-homocysteine</text>
        <dbReference type="Rhea" id="RHEA:26285"/>
        <dbReference type="ChEBI" id="CHEBI:57856"/>
        <dbReference type="ChEBI" id="CHEBI:59789"/>
        <dbReference type="ChEBI" id="CHEBI:60063"/>
        <dbReference type="ChEBI" id="CHEBI:60064"/>
        <dbReference type="EC" id="2.1.1.195"/>
    </reaction>
</comment>
<dbReference type="InterPro" id="IPR036074">
    <property type="entry name" value="CbiD_sf"/>
</dbReference>
<keyword evidence="2 5" id="KW-0489">Methyltransferase</keyword>
<dbReference type="Proteomes" id="UP000278983">
    <property type="component" value="Unassembled WGS sequence"/>
</dbReference>
<name>A0A3S0RZX3_9BACT</name>
<evidence type="ECO:0000313" key="7">
    <source>
        <dbReference type="EMBL" id="RUL59527.1"/>
    </source>
</evidence>
<dbReference type="Gene3D" id="3.30.2110.10">
    <property type="entry name" value="CbiD-like"/>
    <property type="match status" value="1"/>
</dbReference>
<evidence type="ECO:0000256" key="5">
    <source>
        <dbReference type="HAMAP-Rule" id="MF_00787"/>
    </source>
</evidence>
<dbReference type="InterPro" id="IPR003723">
    <property type="entry name" value="Precorrin-6x_reduct"/>
</dbReference>
<evidence type="ECO:0000256" key="4">
    <source>
        <dbReference type="ARBA" id="ARBA00022691"/>
    </source>
</evidence>
<keyword evidence="8" id="KW-1185">Reference proteome</keyword>
<accession>A0A3S0RZX3</accession>
<evidence type="ECO:0000256" key="3">
    <source>
        <dbReference type="ARBA" id="ARBA00022679"/>
    </source>
</evidence>
<comment type="function">
    <text evidence="5">Catalyzes the methylation of C-1 in cobalt-precorrin-5B to form cobalt-precorrin-6A.</text>
</comment>
<dbReference type="GO" id="GO:0032259">
    <property type="term" value="P:methylation"/>
    <property type="evidence" value="ECO:0007669"/>
    <property type="project" value="UniProtKB-KW"/>
</dbReference>
<comment type="similarity">
    <text evidence="5">Belongs to the CbiD family.</text>
</comment>
<dbReference type="GO" id="GO:0043780">
    <property type="term" value="F:cobalt-precorrin-5B C1-methyltransferase activity"/>
    <property type="evidence" value="ECO:0007669"/>
    <property type="project" value="RHEA"/>
</dbReference>
<comment type="pathway">
    <text evidence="5">Cofactor biosynthesis; adenosylcobalamin biosynthesis; cob(II)yrinate a,c-diamide from sirohydrochlorin (anaerobic route): step 6/10.</text>
</comment>
<dbReference type="OrthoDB" id="6439987at2"/>
<dbReference type="PROSITE" id="PS51014">
    <property type="entry name" value="COBK_CBIJ"/>
    <property type="match status" value="1"/>
</dbReference>
<proteinExistence type="inferred from homology"/>